<sequence length="214" mass="24852">MKIFKSLNVRITLTLITVLLANISFGQYKQKEYEKYPEQRIFPDQYFDSIAAKNALAVGTTTVTGVAFTKPKTDFGYKAPFASRIYANHIIVMLFPSTPYYQEWMRLKDKKENLKKNKIVFMDSVAYRYRLECETNSRGEFTFPKMKAGKYILVGTLPWTTSGSYNRYEGSGYNNYGGQTDYYSRQYYSTSHSDFLMQEIEVENGKAEVKVKLK</sequence>
<protein>
    <recommendedName>
        <fullName evidence="3">Carboxypeptidase regulatory-like domain-containing protein</fullName>
    </recommendedName>
</protein>
<reference evidence="1 2" key="1">
    <citation type="submission" date="2017-11" db="EMBL/GenBank/DDBJ databases">
        <title>Infants hospitalized years apart are colonized by the same room-sourced microbial strains.</title>
        <authorList>
            <person name="Brooks B."/>
            <person name="Olm M.R."/>
            <person name="Firek B.A."/>
            <person name="Baker R."/>
            <person name="Thomas B.C."/>
            <person name="Morowitz M.J."/>
            <person name="Banfield J.F."/>
        </authorList>
    </citation>
    <scope>NUCLEOTIDE SEQUENCE [LARGE SCALE GENOMIC DNA]</scope>
    <source>
        <strain evidence="1">S2_009_000_R2_76</strain>
    </source>
</reference>
<dbReference type="EMBL" id="QFOI01000009">
    <property type="protein sequence ID" value="PZP52227.1"/>
    <property type="molecule type" value="Genomic_DNA"/>
</dbReference>
<gene>
    <name evidence="1" type="ORF">DI598_01215</name>
</gene>
<accession>A0A2W5FEY2</accession>
<dbReference type="AlphaFoldDB" id="A0A2W5FEY2"/>
<organism evidence="1 2">
    <name type="scientific">Pseudopedobacter saltans</name>
    <dbReference type="NCBI Taxonomy" id="151895"/>
    <lineage>
        <taxon>Bacteria</taxon>
        <taxon>Pseudomonadati</taxon>
        <taxon>Bacteroidota</taxon>
        <taxon>Sphingobacteriia</taxon>
        <taxon>Sphingobacteriales</taxon>
        <taxon>Sphingobacteriaceae</taxon>
        <taxon>Pseudopedobacter</taxon>
    </lineage>
</organism>
<proteinExistence type="predicted"/>
<evidence type="ECO:0008006" key="3">
    <source>
        <dbReference type="Google" id="ProtNLM"/>
    </source>
</evidence>
<name>A0A2W5FEY2_9SPHI</name>
<comment type="caution">
    <text evidence="1">The sequence shown here is derived from an EMBL/GenBank/DDBJ whole genome shotgun (WGS) entry which is preliminary data.</text>
</comment>
<evidence type="ECO:0000313" key="1">
    <source>
        <dbReference type="EMBL" id="PZP52227.1"/>
    </source>
</evidence>
<dbReference type="SUPFAM" id="SSF117074">
    <property type="entry name" value="Hypothetical protein PA1324"/>
    <property type="match status" value="1"/>
</dbReference>
<dbReference type="Proteomes" id="UP000249645">
    <property type="component" value="Unassembled WGS sequence"/>
</dbReference>
<evidence type="ECO:0000313" key="2">
    <source>
        <dbReference type="Proteomes" id="UP000249645"/>
    </source>
</evidence>